<dbReference type="Proteomes" id="UP000297245">
    <property type="component" value="Unassembled WGS sequence"/>
</dbReference>
<reference evidence="3 4" key="1">
    <citation type="journal article" date="2019" name="Nat. Ecol. Evol.">
        <title>Megaphylogeny resolves global patterns of mushroom evolution.</title>
        <authorList>
            <person name="Varga T."/>
            <person name="Krizsan K."/>
            <person name="Foldi C."/>
            <person name="Dima B."/>
            <person name="Sanchez-Garcia M."/>
            <person name="Sanchez-Ramirez S."/>
            <person name="Szollosi G.J."/>
            <person name="Szarkandi J.G."/>
            <person name="Papp V."/>
            <person name="Albert L."/>
            <person name="Andreopoulos W."/>
            <person name="Angelini C."/>
            <person name="Antonin V."/>
            <person name="Barry K.W."/>
            <person name="Bougher N.L."/>
            <person name="Buchanan P."/>
            <person name="Buyck B."/>
            <person name="Bense V."/>
            <person name="Catcheside P."/>
            <person name="Chovatia M."/>
            <person name="Cooper J."/>
            <person name="Damon W."/>
            <person name="Desjardin D."/>
            <person name="Finy P."/>
            <person name="Geml J."/>
            <person name="Haridas S."/>
            <person name="Hughes K."/>
            <person name="Justo A."/>
            <person name="Karasinski D."/>
            <person name="Kautmanova I."/>
            <person name="Kiss B."/>
            <person name="Kocsube S."/>
            <person name="Kotiranta H."/>
            <person name="LaButti K.M."/>
            <person name="Lechner B.E."/>
            <person name="Liimatainen K."/>
            <person name="Lipzen A."/>
            <person name="Lukacs Z."/>
            <person name="Mihaltcheva S."/>
            <person name="Morgado L.N."/>
            <person name="Niskanen T."/>
            <person name="Noordeloos M.E."/>
            <person name="Ohm R.A."/>
            <person name="Ortiz-Santana B."/>
            <person name="Ovrebo C."/>
            <person name="Racz N."/>
            <person name="Riley R."/>
            <person name="Savchenko A."/>
            <person name="Shiryaev A."/>
            <person name="Soop K."/>
            <person name="Spirin V."/>
            <person name="Szebenyi C."/>
            <person name="Tomsovsky M."/>
            <person name="Tulloss R.E."/>
            <person name="Uehling J."/>
            <person name="Grigoriev I.V."/>
            <person name="Vagvolgyi C."/>
            <person name="Papp T."/>
            <person name="Martin F.M."/>
            <person name="Miettinen O."/>
            <person name="Hibbett D.S."/>
            <person name="Nagy L.G."/>
        </authorList>
    </citation>
    <scope>NUCLEOTIDE SEQUENCE [LARGE SCALE GENOMIC DNA]</scope>
    <source>
        <strain evidence="3 4">CBS 962.96</strain>
    </source>
</reference>
<dbReference type="AlphaFoldDB" id="A0A4S8LG80"/>
<dbReference type="GO" id="GO:0001682">
    <property type="term" value="P:tRNA 5'-leader removal"/>
    <property type="evidence" value="ECO:0007669"/>
    <property type="project" value="InterPro"/>
</dbReference>
<accession>A0A4S8LG80</accession>
<dbReference type="OrthoDB" id="24745at2759"/>
<dbReference type="EMBL" id="ML179437">
    <property type="protein sequence ID" value="THU87733.1"/>
    <property type="molecule type" value="Genomic_DNA"/>
</dbReference>
<feature type="non-terminal residue" evidence="3">
    <location>
        <position position="1"/>
    </location>
</feature>
<comment type="similarity">
    <text evidence="1">Belongs to the eukaryotic/archaeal RNase P protein component 2 family.</text>
</comment>
<dbReference type="Gene3D" id="3.30.70.3250">
    <property type="entry name" value="Ribonuclease P, Pop5 subunit"/>
    <property type="match status" value="1"/>
</dbReference>
<sequence length="78" mass="8729">KHVWAPIKDSVLSHFGGVGSGTVGLNFTVKYYSPTTHTYRYYLHRERSLQDSWGAITILGSIERVGCIHHVIHVSGSF</sequence>
<dbReference type="GO" id="GO:0030677">
    <property type="term" value="C:ribonuclease P complex"/>
    <property type="evidence" value="ECO:0007669"/>
    <property type="project" value="InterPro"/>
</dbReference>
<dbReference type="Pfam" id="PF01900">
    <property type="entry name" value="RNase_P_Rpp14"/>
    <property type="match status" value="1"/>
</dbReference>
<proteinExistence type="inferred from homology"/>
<evidence type="ECO:0000256" key="1">
    <source>
        <dbReference type="ARBA" id="ARBA00010800"/>
    </source>
</evidence>
<dbReference type="InterPro" id="IPR038085">
    <property type="entry name" value="Rnp2-like_sf"/>
</dbReference>
<name>A0A4S8LG80_DENBC</name>
<dbReference type="InterPro" id="IPR002759">
    <property type="entry name" value="Pop5/Rpp14/Rnp2-like"/>
</dbReference>
<protein>
    <submittedName>
        <fullName evidence="3">Uncharacterized protein</fullName>
    </submittedName>
</protein>
<dbReference type="SUPFAM" id="SSF160350">
    <property type="entry name" value="Rnp2-like"/>
    <property type="match status" value="1"/>
</dbReference>
<organism evidence="3 4">
    <name type="scientific">Dendrothele bispora (strain CBS 962.96)</name>
    <dbReference type="NCBI Taxonomy" id="1314807"/>
    <lineage>
        <taxon>Eukaryota</taxon>
        <taxon>Fungi</taxon>
        <taxon>Dikarya</taxon>
        <taxon>Basidiomycota</taxon>
        <taxon>Agaricomycotina</taxon>
        <taxon>Agaricomycetes</taxon>
        <taxon>Agaricomycetidae</taxon>
        <taxon>Agaricales</taxon>
        <taxon>Agaricales incertae sedis</taxon>
        <taxon>Dendrothele</taxon>
    </lineage>
</organism>
<feature type="non-terminal residue" evidence="3">
    <location>
        <position position="78"/>
    </location>
</feature>
<keyword evidence="2" id="KW-0819">tRNA processing</keyword>
<keyword evidence="4" id="KW-1185">Reference proteome</keyword>
<gene>
    <name evidence="3" type="ORF">K435DRAFT_588413</name>
</gene>
<evidence type="ECO:0000313" key="4">
    <source>
        <dbReference type="Proteomes" id="UP000297245"/>
    </source>
</evidence>
<evidence type="ECO:0000256" key="2">
    <source>
        <dbReference type="ARBA" id="ARBA00022694"/>
    </source>
</evidence>
<evidence type="ECO:0000313" key="3">
    <source>
        <dbReference type="EMBL" id="THU87733.1"/>
    </source>
</evidence>